<organism evidence="1 2">
    <name type="scientific">Phaeoacremonium minimum (strain UCR-PA7)</name>
    <name type="common">Esca disease fungus</name>
    <name type="synonym">Togninia minima</name>
    <dbReference type="NCBI Taxonomy" id="1286976"/>
    <lineage>
        <taxon>Eukaryota</taxon>
        <taxon>Fungi</taxon>
        <taxon>Dikarya</taxon>
        <taxon>Ascomycota</taxon>
        <taxon>Pezizomycotina</taxon>
        <taxon>Sordariomycetes</taxon>
        <taxon>Sordariomycetidae</taxon>
        <taxon>Togniniales</taxon>
        <taxon>Togniniaceae</taxon>
        <taxon>Phaeoacremonium</taxon>
    </lineage>
</organism>
<dbReference type="EMBL" id="KB933232">
    <property type="protein sequence ID" value="EON98176.1"/>
    <property type="molecule type" value="Genomic_DNA"/>
</dbReference>
<sequence>MSLEDALEEDENVLVQLRYPEQQKKFWASLEARKAEIEALVRDHLGVDWCYVCATEIWKAGSFNVVLPVLIRAKGRRGNERVYVRFPLPHKVGEGEHPGNVEEKLRTEIATYIWLQQNCPDVPIPILHGFGLPDGTCNTPFLSRILWQLRCQLLAFFGSPVPSHYVRRGLRNPFDSGYMILGEAKGRALAISWEKHRHDKAYRQRLFRDIARISLSMNSAPMQRIGSLSFDSTGVVNLSNRPLNMYLQLLENEG</sequence>
<dbReference type="GO" id="GO:0016740">
    <property type="term" value="F:transferase activity"/>
    <property type="evidence" value="ECO:0007669"/>
    <property type="project" value="UniProtKB-KW"/>
</dbReference>
<dbReference type="InterPro" id="IPR051678">
    <property type="entry name" value="AGP_Transferase"/>
</dbReference>
<dbReference type="KEGG" id="tmn:UCRPA7_6309"/>
<accession>R8BFT9</accession>
<dbReference type="GeneID" id="19326952"/>
<proteinExistence type="predicted"/>
<evidence type="ECO:0000313" key="1">
    <source>
        <dbReference type="EMBL" id="EON98176.1"/>
    </source>
</evidence>
<dbReference type="RefSeq" id="XP_007917039.1">
    <property type="nucleotide sequence ID" value="XM_007918848.1"/>
</dbReference>
<protein>
    <submittedName>
        <fullName evidence="1">Putative phosphotransferase enzyme family protein</fullName>
    </submittedName>
</protein>
<dbReference type="HOGENOM" id="CLU_025005_2_0_1"/>
<evidence type="ECO:0000313" key="2">
    <source>
        <dbReference type="Proteomes" id="UP000014074"/>
    </source>
</evidence>
<dbReference type="OrthoDB" id="3645574at2759"/>
<reference evidence="2" key="1">
    <citation type="journal article" date="2013" name="Genome Announc.">
        <title>Draft genome sequence of the ascomycete Phaeoacremonium aleophilum strain UCR-PA7, a causal agent of the esca disease complex in grapevines.</title>
        <authorList>
            <person name="Blanco-Ulate B."/>
            <person name="Rolshausen P."/>
            <person name="Cantu D."/>
        </authorList>
    </citation>
    <scope>NUCLEOTIDE SEQUENCE [LARGE SCALE GENOMIC DNA]</scope>
    <source>
        <strain evidence="2">UCR-PA7</strain>
    </source>
</reference>
<dbReference type="PANTHER" id="PTHR21310:SF37">
    <property type="entry name" value="AMINOGLYCOSIDE PHOSPHOTRANSFERASE DOMAIN-CONTAINING PROTEIN"/>
    <property type="match status" value="1"/>
</dbReference>
<dbReference type="Proteomes" id="UP000014074">
    <property type="component" value="Unassembled WGS sequence"/>
</dbReference>
<gene>
    <name evidence="1" type="ORF">UCRPA7_6309</name>
</gene>
<dbReference type="PANTHER" id="PTHR21310">
    <property type="entry name" value="AMINOGLYCOSIDE PHOSPHOTRANSFERASE-RELATED-RELATED"/>
    <property type="match status" value="1"/>
</dbReference>
<dbReference type="eggNOG" id="ENOG502SII6">
    <property type="taxonomic scope" value="Eukaryota"/>
</dbReference>
<keyword evidence="1" id="KW-0808">Transferase</keyword>
<keyword evidence="2" id="KW-1185">Reference proteome</keyword>
<dbReference type="AlphaFoldDB" id="R8BFT9"/>
<name>R8BFT9_PHAM7</name>